<keyword evidence="2" id="KW-1185">Reference proteome</keyword>
<name>A0A6G1QW72_CHAAH</name>
<protein>
    <submittedName>
        <fullName evidence="1">Uncharacterized protein</fullName>
    </submittedName>
</protein>
<organism evidence="1 2">
    <name type="scientific">Channa argus</name>
    <name type="common">Northern snakehead</name>
    <name type="synonym">Ophicephalus argus</name>
    <dbReference type="NCBI Taxonomy" id="215402"/>
    <lineage>
        <taxon>Eukaryota</taxon>
        <taxon>Metazoa</taxon>
        <taxon>Chordata</taxon>
        <taxon>Craniata</taxon>
        <taxon>Vertebrata</taxon>
        <taxon>Euteleostomi</taxon>
        <taxon>Actinopterygii</taxon>
        <taxon>Neopterygii</taxon>
        <taxon>Teleostei</taxon>
        <taxon>Neoteleostei</taxon>
        <taxon>Acanthomorphata</taxon>
        <taxon>Anabantaria</taxon>
        <taxon>Anabantiformes</taxon>
        <taxon>Channoidei</taxon>
        <taxon>Channidae</taxon>
        <taxon>Channa</taxon>
    </lineage>
</organism>
<proteinExistence type="predicted"/>
<accession>A0A6G1QW72</accession>
<gene>
    <name evidence="1" type="ORF">EXN66_Car000111</name>
</gene>
<evidence type="ECO:0000313" key="1">
    <source>
        <dbReference type="EMBL" id="KAF3706940.1"/>
    </source>
</evidence>
<reference evidence="1 2" key="1">
    <citation type="submission" date="2019-02" db="EMBL/GenBank/DDBJ databases">
        <title>Opniocepnalus argus genome.</title>
        <authorList>
            <person name="Zhou C."/>
            <person name="Xiao S."/>
        </authorList>
    </citation>
    <scope>NUCLEOTIDE SEQUENCE [LARGE SCALE GENOMIC DNA]</scope>
    <source>
        <strain evidence="1">OARG1902GOOAL</strain>
        <tissue evidence="1">Muscle</tissue>
    </source>
</reference>
<dbReference type="Proteomes" id="UP000503349">
    <property type="component" value="Chromosome 1"/>
</dbReference>
<reference evidence="2" key="2">
    <citation type="submission" date="2019-02" db="EMBL/GenBank/DDBJ databases">
        <title>Opniocepnalus argus Var Kimnra genome.</title>
        <authorList>
            <person name="Zhou C."/>
            <person name="Xiao S."/>
        </authorList>
    </citation>
    <scope>NUCLEOTIDE SEQUENCE [LARGE SCALE GENOMIC DNA]</scope>
</reference>
<sequence length="68" mass="7659">MSSGGIFSDRIKGIFQYREVKGRFNGIYLHVSPKFEPKEASSQSVKLSFKCDLRCLGLQSFAAHLFSL</sequence>
<evidence type="ECO:0000313" key="2">
    <source>
        <dbReference type="Proteomes" id="UP000503349"/>
    </source>
</evidence>
<dbReference type="EMBL" id="CM015712">
    <property type="protein sequence ID" value="KAF3706940.1"/>
    <property type="molecule type" value="Genomic_DNA"/>
</dbReference>
<dbReference type="AlphaFoldDB" id="A0A6G1QW72"/>